<keyword evidence="1" id="KW-0812">Transmembrane</keyword>
<accession>A0A9W6R544</accession>
<comment type="caution">
    <text evidence="2">The sequence shown here is derived from an EMBL/GenBank/DDBJ whole genome shotgun (WGS) entry which is preliminary data.</text>
</comment>
<dbReference type="AlphaFoldDB" id="A0A9W6R544"/>
<name>A0A9W6R544_9PSEU</name>
<organism evidence="2 3">
    <name type="scientific">Amycolatopsis taiwanensis</name>
    <dbReference type="NCBI Taxonomy" id="342230"/>
    <lineage>
        <taxon>Bacteria</taxon>
        <taxon>Bacillati</taxon>
        <taxon>Actinomycetota</taxon>
        <taxon>Actinomycetes</taxon>
        <taxon>Pseudonocardiales</taxon>
        <taxon>Pseudonocardiaceae</taxon>
        <taxon>Amycolatopsis</taxon>
    </lineage>
</organism>
<dbReference type="EMBL" id="BSTI01000009">
    <property type="protein sequence ID" value="GLY67737.1"/>
    <property type="molecule type" value="Genomic_DNA"/>
</dbReference>
<evidence type="ECO:0000313" key="3">
    <source>
        <dbReference type="Proteomes" id="UP001165136"/>
    </source>
</evidence>
<evidence type="ECO:0000256" key="1">
    <source>
        <dbReference type="SAM" id="Phobius"/>
    </source>
</evidence>
<keyword evidence="3" id="KW-1185">Reference proteome</keyword>
<proteinExistence type="predicted"/>
<feature type="transmembrane region" description="Helical" evidence="1">
    <location>
        <begin position="6"/>
        <end position="26"/>
    </location>
</feature>
<dbReference type="NCBIfam" id="NF037944">
    <property type="entry name" value="holin_2"/>
    <property type="match status" value="1"/>
</dbReference>
<evidence type="ECO:0000313" key="2">
    <source>
        <dbReference type="EMBL" id="GLY67737.1"/>
    </source>
</evidence>
<dbReference type="Proteomes" id="UP001165136">
    <property type="component" value="Unassembled WGS sequence"/>
</dbReference>
<protein>
    <submittedName>
        <fullName evidence="2">Uncharacterized protein</fullName>
    </submittedName>
</protein>
<keyword evidence="1" id="KW-0472">Membrane</keyword>
<reference evidence="2" key="1">
    <citation type="submission" date="2023-03" db="EMBL/GenBank/DDBJ databases">
        <title>Amycolatopsis taiwanensis NBRC 103393.</title>
        <authorList>
            <person name="Ichikawa N."/>
            <person name="Sato H."/>
            <person name="Tonouchi N."/>
        </authorList>
    </citation>
    <scope>NUCLEOTIDE SEQUENCE</scope>
    <source>
        <strain evidence="2">NBRC 103393</strain>
    </source>
</reference>
<gene>
    <name evidence="2" type="ORF">Atai01_43560</name>
</gene>
<sequence>MSYLPSIVLAAVGLLVLLALTVRLYVGLRGFRSAVTMVMARTGDRAGLVRARAAGVRVAIDQRRHKPANQ</sequence>
<keyword evidence="1" id="KW-1133">Transmembrane helix</keyword>
<dbReference type="RefSeq" id="WP_027941785.1">
    <property type="nucleotide sequence ID" value="NZ_BSTI01000009.1"/>
</dbReference>